<evidence type="ECO:0000313" key="2">
    <source>
        <dbReference type="EMBL" id="KAK2946884.1"/>
    </source>
</evidence>
<keyword evidence="3" id="KW-1185">Reference proteome</keyword>
<feature type="compositionally biased region" description="Basic and acidic residues" evidence="1">
    <location>
        <begin position="11"/>
        <end position="23"/>
    </location>
</feature>
<feature type="region of interest" description="Disordered" evidence="1">
    <location>
        <begin position="1"/>
        <end position="90"/>
    </location>
</feature>
<sequence length="138" mass="15115">MSNHRHRHVQKDHQTEHGSRTDEGGDGSAGDPRRGGEKGERVVGEGVWAEWVEREGRRGGNRRGEERGNSKPHGISEPRPTPPEPVTGIPLPPNASMMLYGLSFLSSPHIRSCPMCDAWMCQHNCSCVCGLALVIEPS</sequence>
<feature type="compositionally biased region" description="Basic and acidic residues" evidence="1">
    <location>
        <begin position="51"/>
        <end position="69"/>
    </location>
</feature>
<feature type="compositionally biased region" description="Basic residues" evidence="1">
    <location>
        <begin position="1"/>
        <end position="10"/>
    </location>
</feature>
<comment type="caution">
    <text evidence="2">The sequence shown here is derived from an EMBL/GenBank/DDBJ whole genome shotgun (WGS) entry which is preliminary data.</text>
</comment>
<organism evidence="2 3">
    <name type="scientific">Blattamonas nauphoetae</name>
    <dbReference type="NCBI Taxonomy" id="2049346"/>
    <lineage>
        <taxon>Eukaryota</taxon>
        <taxon>Metamonada</taxon>
        <taxon>Preaxostyla</taxon>
        <taxon>Oxymonadida</taxon>
        <taxon>Blattamonas</taxon>
    </lineage>
</organism>
<name>A0ABQ9X6E0_9EUKA</name>
<dbReference type="EMBL" id="JARBJD010000216">
    <property type="protein sequence ID" value="KAK2946884.1"/>
    <property type="molecule type" value="Genomic_DNA"/>
</dbReference>
<reference evidence="2 3" key="1">
    <citation type="journal article" date="2022" name="bioRxiv">
        <title>Genomics of Preaxostyla Flagellates Illuminates Evolutionary Transitions and the Path Towards Mitochondrial Loss.</title>
        <authorList>
            <person name="Novak L.V.F."/>
            <person name="Treitli S.C."/>
            <person name="Pyrih J."/>
            <person name="Halakuc P."/>
            <person name="Pipaliya S.V."/>
            <person name="Vacek V."/>
            <person name="Brzon O."/>
            <person name="Soukal P."/>
            <person name="Eme L."/>
            <person name="Dacks J.B."/>
            <person name="Karnkowska A."/>
            <person name="Elias M."/>
            <person name="Hampl V."/>
        </authorList>
    </citation>
    <scope>NUCLEOTIDE SEQUENCE [LARGE SCALE GENOMIC DNA]</scope>
    <source>
        <strain evidence="2">NAU3</strain>
        <tissue evidence="2">Gut</tissue>
    </source>
</reference>
<evidence type="ECO:0000313" key="3">
    <source>
        <dbReference type="Proteomes" id="UP001281761"/>
    </source>
</evidence>
<protein>
    <submittedName>
        <fullName evidence="2">Uncharacterized protein</fullName>
    </submittedName>
</protein>
<accession>A0ABQ9X6E0</accession>
<feature type="compositionally biased region" description="Pro residues" evidence="1">
    <location>
        <begin position="79"/>
        <end position="90"/>
    </location>
</feature>
<feature type="compositionally biased region" description="Basic and acidic residues" evidence="1">
    <location>
        <begin position="31"/>
        <end position="43"/>
    </location>
</feature>
<proteinExistence type="predicted"/>
<evidence type="ECO:0000256" key="1">
    <source>
        <dbReference type="SAM" id="MobiDB-lite"/>
    </source>
</evidence>
<gene>
    <name evidence="2" type="ORF">BLNAU_18183</name>
</gene>
<dbReference type="Proteomes" id="UP001281761">
    <property type="component" value="Unassembled WGS sequence"/>
</dbReference>